<reference evidence="1" key="1">
    <citation type="submission" date="2022-03" db="EMBL/GenBank/DDBJ databases">
        <authorList>
            <person name="Lindestad O."/>
        </authorList>
    </citation>
    <scope>NUCLEOTIDE SEQUENCE</scope>
</reference>
<gene>
    <name evidence="1" type="primary">jg20641</name>
    <name evidence="1" type="ORF">PAEG_LOCUS12936</name>
</gene>
<dbReference type="Proteomes" id="UP000838756">
    <property type="component" value="Unassembled WGS sequence"/>
</dbReference>
<evidence type="ECO:0000313" key="1">
    <source>
        <dbReference type="EMBL" id="CAH2235266.1"/>
    </source>
</evidence>
<evidence type="ECO:0000313" key="2">
    <source>
        <dbReference type="Proteomes" id="UP000838756"/>
    </source>
</evidence>
<organism evidence="1 2">
    <name type="scientific">Pararge aegeria aegeria</name>
    <dbReference type="NCBI Taxonomy" id="348720"/>
    <lineage>
        <taxon>Eukaryota</taxon>
        <taxon>Metazoa</taxon>
        <taxon>Ecdysozoa</taxon>
        <taxon>Arthropoda</taxon>
        <taxon>Hexapoda</taxon>
        <taxon>Insecta</taxon>
        <taxon>Pterygota</taxon>
        <taxon>Neoptera</taxon>
        <taxon>Endopterygota</taxon>
        <taxon>Lepidoptera</taxon>
        <taxon>Glossata</taxon>
        <taxon>Ditrysia</taxon>
        <taxon>Papilionoidea</taxon>
        <taxon>Nymphalidae</taxon>
        <taxon>Satyrinae</taxon>
        <taxon>Satyrini</taxon>
        <taxon>Parargina</taxon>
        <taxon>Pararge</taxon>
    </lineage>
</organism>
<comment type="caution">
    <text evidence="1">The sequence shown here is derived from an EMBL/GenBank/DDBJ whole genome shotgun (WGS) entry which is preliminary data.</text>
</comment>
<dbReference type="OrthoDB" id="7442862at2759"/>
<protein>
    <submittedName>
        <fullName evidence="1">Jg20641 protein</fullName>
    </submittedName>
</protein>
<dbReference type="AlphaFoldDB" id="A0A8S4RGI3"/>
<name>A0A8S4RGI3_9NEOP</name>
<sequence length="103" mass="11235">MAGTQGSARPKTKHLCLDGDADLYRILSMGCDKIAPVQIFKKEYTVQIPTREEWKKGLHPPEANTLIWYTDGSKMDTGTGAGVYTNGYRGSYFSVTALACVAA</sequence>
<dbReference type="EMBL" id="CAKXAJ010025119">
    <property type="protein sequence ID" value="CAH2235266.1"/>
    <property type="molecule type" value="Genomic_DNA"/>
</dbReference>
<proteinExistence type="predicted"/>
<keyword evidence="2" id="KW-1185">Reference proteome</keyword>
<accession>A0A8S4RGI3</accession>